<dbReference type="PANTHER" id="PTHR33112">
    <property type="entry name" value="DOMAIN PROTEIN, PUTATIVE-RELATED"/>
    <property type="match status" value="1"/>
</dbReference>
<keyword evidence="3" id="KW-1185">Reference proteome</keyword>
<feature type="domain" description="Heterokaryon incompatibility" evidence="1">
    <location>
        <begin position="55"/>
        <end position="211"/>
    </location>
</feature>
<dbReference type="Pfam" id="PF06985">
    <property type="entry name" value="HET"/>
    <property type="match status" value="1"/>
</dbReference>
<reference evidence="2" key="1">
    <citation type="submission" date="2023-06" db="EMBL/GenBank/DDBJ databases">
        <authorList>
            <person name="Noh H."/>
        </authorList>
    </citation>
    <scope>NUCLEOTIDE SEQUENCE</scope>
    <source>
        <strain evidence="2">DUCC20226</strain>
    </source>
</reference>
<dbReference type="AlphaFoldDB" id="A0AAD9W6N2"/>
<organism evidence="2 3">
    <name type="scientific">Phomopsis amygdali</name>
    <name type="common">Fusicoccum amygdali</name>
    <dbReference type="NCBI Taxonomy" id="1214568"/>
    <lineage>
        <taxon>Eukaryota</taxon>
        <taxon>Fungi</taxon>
        <taxon>Dikarya</taxon>
        <taxon>Ascomycota</taxon>
        <taxon>Pezizomycotina</taxon>
        <taxon>Sordariomycetes</taxon>
        <taxon>Sordariomycetidae</taxon>
        <taxon>Diaporthales</taxon>
        <taxon>Diaporthaceae</taxon>
        <taxon>Diaporthe</taxon>
    </lineage>
</organism>
<evidence type="ECO:0000313" key="2">
    <source>
        <dbReference type="EMBL" id="KAK2609863.1"/>
    </source>
</evidence>
<comment type="caution">
    <text evidence="2">The sequence shown here is derived from an EMBL/GenBank/DDBJ whole genome shotgun (WGS) entry which is preliminary data.</text>
</comment>
<evidence type="ECO:0000313" key="3">
    <source>
        <dbReference type="Proteomes" id="UP001265746"/>
    </source>
</evidence>
<sequence>MQLAHEWLVRCESNHTECIQKDINHFKYPMRLIDITDQAQRLITLDMSSDTDVHYVALSHCWGTAQPLKTCRENIDRHITYGMSQTELPATFRDAIQVSRNLGFKYIWIDSVCIIQDDHRDWEEQSSQMASVYSNADLVLAAASSSSADEGFLGHNRLTRESSVEIPSQSDNGQLLRLKYRLGPPLHMENDAFIDPLDGDPLDMRGWALQERLLARRYLAFGRRELSWTCMESTHCECSCSEFRPDYRPAVDNIRKAKAAARYFTGSKGANIGQYWRDKVLTPYSRRFLTKPTDKLIALTAAASQLQSEFGVTYLAGLWKEDLILELLWYVAHFRVAIDRPSMRQENFYAPTWSWVSVDAPMSWHPFSSNQNIQEPLARVLEAFTHPSTINPFGPVSAGHIKLEAIAQPAVARYDHAQGEWRVCMPEIDESFSQVRFDTPLRITPSKEKGAQMERISVKRLRQGEKEGIQVSEIAVTAVPLLLAKYSWKEDWYIEGLILQESLTRVGVFERLGYFYLQNFHNDSHIRMMERREIDII</sequence>
<evidence type="ECO:0000259" key="1">
    <source>
        <dbReference type="Pfam" id="PF06985"/>
    </source>
</evidence>
<dbReference type="InterPro" id="IPR010730">
    <property type="entry name" value="HET"/>
</dbReference>
<name>A0AAD9W6N2_PHOAM</name>
<proteinExistence type="predicted"/>
<dbReference type="PANTHER" id="PTHR33112:SF16">
    <property type="entry name" value="HETEROKARYON INCOMPATIBILITY DOMAIN-CONTAINING PROTEIN"/>
    <property type="match status" value="1"/>
</dbReference>
<gene>
    <name evidence="2" type="ORF">N8I77_003340</name>
</gene>
<dbReference type="Proteomes" id="UP001265746">
    <property type="component" value="Unassembled WGS sequence"/>
</dbReference>
<accession>A0AAD9W6N2</accession>
<protein>
    <recommendedName>
        <fullName evidence="1">Heterokaryon incompatibility domain-containing protein</fullName>
    </recommendedName>
</protein>
<dbReference type="EMBL" id="JAUJFL010000002">
    <property type="protein sequence ID" value="KAK2609863.1"/>
    <property type="molecule type" value="Genomic_DNA"/>
</dbReference>